<dbReference type="Gene3D" id="3.40.630.30">
    <property type="match status" value="1"/>
</dbReference>
<dbReference type="EMBL" id="JACHJW010000001">
    <property type="protein sequence ID" value="MBB4960128.1"/>
    <property type="molecule type" value="Genomic_DNA"/>
</dbReference>
<comment type="caution">
    <text evidence="5">The sequence shown here is derived from an EMBL/GenBank/DDBJ whole genome shotgun (WGS) entry which is preliminary data.</text>
</comment>
<feature type="region of interest" description="Disordered" evidence="3">
    <location>
        <begin position="180"/>
        <end position="200"/>
    </location>
</feature>
<dbReference type="InterPro" id="IPR016181">
    <property type="entry name" value="Acyl_CoA_acyltransferase"/>
</dbReference>
<evidence type="ECO:0000256" key="2">
    <source>
        <dbReference type="ARBA" id="ARBA00023315"/>
    </source>
</evidence>
<feature type="compositionally biased region" description="Polar residues" evidence="3">
    <location>
        <begin position="185"/>
        <end position="200"/>
    </location>
</feature>
<sequence length="200" mass="20801">MTDLTVRRAEPADFDAIGRLTVSAYAADGQLAGGNGYERVLADVPPRAREGELLVAADGGTGQVLGSVLFVLPGTAYAELSDPGEAEFRMLAVDPAAQGRGVGATLVRACIRRATELGCRAIVISTRSFSLPAQRLYARLGFQRMPERDWSPMAGVDLFALRLDLAGQSAPLDLAGQSAPLDLAGQSSPAGSGPIRSTSS</sequence>
<gene>
    <name evidence="5" type="ORF">FHR38_003861</name>
</gene>
<dbReference type="Proteomes" id="UP000578819">
    <property type="component" value="Unassembled WGS sequence"/>
</dbReference>
<evidence type="ECO:0000256" key="1">
    <source>
        <dbReference type="ARBA" id="ARBA00022679"/>
    </source>
</evidence>
<keyword evidence="5" id="KW-0689">Ribosomal protein</keyword>
<keyword evidence="6" id="KW-1185">Reference proteome</keyword>
<feature type="domain" description="N-acetyltransferase" evidence="4">
    <location>
        <begin position="4"/>
        <end position="164"/>
    </location>
</feature>
<keyword evidence="5" id="KW-0687">Ribonucleoprotein</keyword>
<evidence type="ECO:0000259" key="4">
    <source>
        <dbReference type="PROSITE" id="PS51186"/>
    </source>
</evidence>
<dbReference type="GO" id="GO:0016747">
    <property type="term" value="F:acyltransferase activity, transferring groups other than amino-acyl groups"/>
    <property type="evidence" value="ECO:0007669"/>
    <property type="project" value="InterPro"/>
</dbReference>
<keyword evidence="2" id="KW-0012">Acyltransferase</keyword>
<dbReference type="PANTHER" id="PTHR43877">
    <property type="entry name" value="AMINOALKYLPHOSPHONATE N-ACETYLTRANSFERASE-RELATED-RELATED"/>
    <property type="match status" value="1"/>
</dbReference>
<dbReference type="SUPFAM" id="SSF55729">
    <property type="entry name" value="Acyl-CoA N-acyltransferases (Nat)"/>
    <property type="match status" value="1"/>
</dbReference>
<reference evidence="5 6" key="1">
    <citation type="submission" date="2020-08" db="EMBL/GenBank/DDBJ databases">
        <title>Sequencing the genomes of 1000 actinobacteria strains.</title>
        <authorList>
            <person name="Klenk H.-P."/>
        </authorList>
    </citation>
    <scope>NUCLEOTIDE SEQUENCE [LARGE SCALE GENOMIC DNA]</scope>
    <source>
        <strain evidence="5 6">DSM 45886</strain>
    </source>
</reference>
<dbReference type="InterPro" id="IPR050832">
    <property type="entry name" value="Bact_Acetyltransf"/>
</dbReference>
<dbReference type="GO" id="GO:0005840">
    <property type="term" value="C:ribosome"/>
    <property type="evidence" value="ECO:0007669"/>
    <property type="project" value="UniProtKB-KW"/>
</dbReference>
<dbReference type="AlphaFoldDB" id="A0A7W7SSG8"/>
<dbReference type="CDD" id="cd04301">
    <property type="entry name" value="NAT_SF"/>
    <property type="match status" value="1"/>
</dbReference>
<dbReference type="InterPro" id="IPR000182">
    <property type="entry name" value="GNAT_dom"/>
</dbReference>
<organism evidence="5 6">
    <name type="scientific">Micromonospora polyrhachis</name>
    <dbReference type="NCBI Taxonomy" id="1282883"/>
    <lineage>
        <taxon>Bacteria</taxon>
        <taxon>Bacillati</taxon>
        <taxon>Actinomycetota</taxon>
        <taxon>Actinomycetes</taxon>
        <taxon>Micromonosporales</taxon>
        <taxon>Micromonosporaceae</taxon>
        <taxon>Micromonospora</taxon>
    </lineage>
</organism>
<proteinExistence type="predicted"/>
<dbReference type="Pfam" id="PF00583">
    <property type="entry name" value="Acetyltransf_1"/>
    <property type="match status" value="1"/>
</dbReference>
<keyword evidence="1" id="KW-0808">Transferase</keyword>
<accession>A0A7W7SSG8</accession>
<evidence type="ECO:0000313" key="6">
    <source>
        <dbReference type="Proteomes" id="UP000578819"/>
    </source>
</evidence>
<name>A0A7W7SSG8_9ACTN</name>
<evidence type="ECO:0000313" key="5">
    <source>
        <dbReference type="EMBL" id="MBB4960128.1"/>
    </source>
</evidence>
<protein>
    <submittedName>
        <fullName evidence="5">Ribosomal protein S18 acetylase RimI-like enzyme</fullName>
    </submittedName>
</protein>
<evidence type="ECO:0000256" key="3">
    <source>
        <dbReference type="SAM" id="MobiDB-lite"/>
    </source>
</evidence>
<dbReference type="PROSITE" id="PS51186">
    <property type="entry name" value="GNAT"/>
    <property type="match status" value="1"/>
</dbReference>